<dbReference type="RefSeq" id="XP_025835821.1">
    <property type="nucleotide sequence ID" value="XM_025980036.1"/>
</dbReference>
<reference evidence="10 11" key="1">
    <citation type="submission" date="2025-04" db="UniProtKB">
        <authorList>
            <consortium name="RefSeq"/>
        </authorList>
    </citation>
    <scope>IDENTIFICATION</scope>
    <source>
        <tissue evidence="10 11">Entire body</tissue>
    </source>
</reference>
<feature type="domain" description="Hcy-binding" evidence="8">
    <location>
        <begin position="15"/>
        <end position="337"/>
    </location>
</feature>
<dbReference type="UniPathway" id="UPA00051">
    <property type="reaction ID" value="UER00083"/>
</dbReference>
<evidence type="ECO:0000256" key="2">
    <source>
        <dbReference type="ARBA" id="ARBA00022679"/>
    </source>
</evidence>
<dbReference type="PANTHER" id="PTHR46015:SF1">
    <property type="entry name" value="HOMOCYSTEINE S-METHYLTRANSFERASE-LIKE ISOFORM 1"/>
    <property type="match status" value="1"/>
</dbReference>
<gene>
    <name evidence="10 11" type="primary">LOC112906227</name>
</gene>
<organism evidence="9 10">
    <name type="scientific">Agrilus planipennis</name>
    <name type="common">Emerald ash borer</name>
    <name type="synonym">Agrilus marcopoli</name>
    <dbReference type="NCBI Taxonomy" id="224129"/>
    <lineage>
        <taxon>Eukaryota</taxon>
        <taxon>Metazoa</taxon>
        <taxon>Ecdysozoa</taxon>
        <taxon>Arthropoda</taxon>
        <taxon>Hexapoda</taxon>
        <taxon>Insecta</taxon>
        <taxon>Pterygota</taxon>
        <taxon>Neoptera</taxon>
        <taxon>Endopterygota</taxon>
        <taxon>Coleoptera</taxon>
        <taxon>Polyphaga</taxon>
        <taxon>Elateriformia</taxon>
        <taxon>Buprestoidea</taxon>
        <taxon>Buprestidae</taxon>
        <taxon>Agrilinae</taxon>
        <taxon>Agrilus</taxon>
    </lineage>
</organism>
<dbReference type="PIRSF" id="PIRSF037505">
    <property type="entry name" value="Betaine_HMT"/>
    <property type="match status" value="1"/>
</dbReference>
<keyword evidence="9" id="KW-1185">Reference proteome</keyword>
<feature type="binding site" evidence="6 7">
    <location>
        <position position="323"/>
    </location>
    <ligand>
        <name>Zn(2+)</name>
        <dbReference type="ChEBI" id="CHEBI:29105"/>
    </ligand>
</feature>
<evidence type="ECO:0000256" key="5">
    <source>
        <dbReference type="ARBA" id="ARBA00034478"/>
    </source>
</evidence>
<evidence type="ECO:0000313" key="10">
    <source>
        <dbReference type="RefSeq" id="XP_025835820.1"/>
    </source>
</evidence>
<dbReference type="Pfam" id="PF02574">
    <property type="entry name" value="S-methyl_trans"/>
    <property type="match status" value="1"/>
</dbReference>
<dbReference type="PANTHER" id="PTHR46015">
    <property type="entry name" value="ZGC:172121"/>
    <property type="match status" value="1"/>
</dbReference>
<comment type="pathway">
    <text evidence="5">Amino-acid biosynthesis; L-methionine biosynthesis via de novo pathway.</text>
</comment>
<dbReference type="InterPro" id="IPR036589">
    <property type="entry name" value="HCY_dom_sf"/>
</dbReference>
<comment type="cofactor">
    <cofactor evidence="6">
        <name>Zn(2+)</name>
        <dbReference type="ChEBI" id="CHEBI:29105"/>
    </cofactor>
    <text evidence="6">Binds 1 zinc ion per subunit.</text>
</comment>
<sequence>MSKKNENRLIENQTNGSNHLLEEDRVTVIDGGFSTQLSCHVQDPIDGDVLWSARFLSTNPQAVINTHLDFLRAGAEVIITNTYQASISGFVEHLNLTKEQSYDLIKEAVSLAKQARFLFEEQYFEDASRRLRKPLIAGSVGPYGASLHDGSEYTGSYSTTTSVETMEEYHRPRIEALLEGGVDLLAMETIPCKKEAEMLVKLLKEYPHIKAWLSFSCSQDGKSISCGEDFQEVVRHCYDLNPDQLVAVGANCLAPRLVKSLFDGINNERENNPIPLIVYPNSGETYNVETGYERWLNRDKCEPLDLYVKDWLNLGIRWMGGCCRTYAADISRIKNEVSKWTHVHKSIQN</sequence>
<dbReference type="InterPro" id="IPR051486">
    <property type="entry name" value="Hcy_S-methyltransferase"/>
</dbReference>
<dbReference type="NCBIfam" id="NF007020">
    <property type="entry name" value="PRK09485.1"/>
    <property type="match status" value="1"/>
</dbReference>
<name>A0A7F5RIX9_AGRPL</name>
<keyword evidence="2 7" id="KW-0808">Transferase</keyword>
<dbReference type="PROSITE" id="PS50970">
    <property type="entry name" value="HCY"/>
    <property type="match status" value="1"/>
</dbReference>
<evidence type="ECO:0000256" key="7">
    <source>
        <dbReference type="PROSITE-ProRule" id="PRU00333"/>
    </source>
</evidence>
<dbReference type="GO" id="GO:0008898">
    <property type="term" value="F:S-adenosylmethionine-homocysteine S-methyltransferase activity"/>
    <property type="evidence" value="ECO:0007669"/>
    <property type="project" value="TreeGrafter"/>
</dbReference>
<evidence type="ECO:0000256" key="3">
    <source>
        <dbReference type="ARBA" id="ARBA00022723"/>
    </source>
</evidence>
<dbReference type="Gene3D" id="3.20.20.330">
    <property type="entry name" value="Homocysteine-binding-like domain"/>
    <property type="match status" value="1"/>
</dbReference>
<evidence type="ECO:0000313" key="11">
    <source>
        <dbReference type="RefSeq" id="XP_025835821.1"/>
    </source>
</evidence>
<dbReference type="SUPFAM" id="SSF82282">
    <property type="entry name" value="Homocysteine S-methyltransferase"/>
    <property type="match status" value="1"/>
</dbReference>
<keyword evidence="3 6" id="KW-0479">Metal-binding</keyword>
<proteinExistence type="predicted"/>
<protein>
    <submittedName>
        <fullName evidence="10 11">Uncharacterized protein LOC112906227 isoform X1</fullName>
    </submittedName>
</protein>
<keyword evidence="4 6" id="KW-0862">Zinc</keyword>
<dbReference type="InterPro" id="IPR017226">
    <property type="entry name" value="BHMT-like"/>
</dbReference>
<dbReference type="AlphaFoldDB" id="A0A7F5RIX9"/>
<dbReference type="GO" id="GO:0008270">
    <property type="term" value="F:zinc ion binding"/>
    <property type="evidence" value="ECO:0007669"/>
    <property type="project" value="InterPro"/>
</dbReference>
<dbReference type="Proteomes" id="UP000192223">
    <property type="component" value="Unplaced"/>
</dbReference>
<dbReference type="KEGG" id="apln:112906227"/>
<dbReference type="GO" id="GO:0009086">
    <property type="term" value="P:methionine biosynthetic process"/>
    <property type="evidence" value="ECO:0007669"/>
    <property type="project" value="InterPro"/>
</dbReference>
<dbReference type="OrthoDB" id="261426at2759"/>
<evidence type="ECO:0000259" key="8">
    <source>
        <dbReference type="PROSITE" id="PS50970"/>
    </source>
</evidence>
<feature type="binding site" evidence="7">
    <location>
        <position position="252"/>
    </location>
    <ligand>
        <name>Zn(2+)</name>
        <dbReference type="ChEBI" id="CHEBI:29105"/>
    </ligand>
</feature>
<dbReference type="GeneID" id="112906227"/>
<accession>A0A7F5RIX9</accession>
<evidence type="ECO:0000256" key="6">
    <source>
        <dbReference type="PIRSR" id="PIRSR037505-2"/>
    </source>
</evidence>
<evidence type="ECO:0000256" key="4">
    <source>
        <dbReference type="ARBA" id="ARBA00022833"/>
    </source>
</evidence>
<feature type="binding site" evidence="6 7">
    <location>
        <position position="322"/>
    </location>
    <ligand>
        <name>Zn(2+)</name>
        <dbReference type="ChEBI" id="CHEBI:29105"/>
    </ligand>
</feature>
<keyword evidence="1 7" id="KW-0489">Methyltransferase</keyword>
<dbReference type="FunFam" id="3.20.20.330:FF:000002">
    <property type="entry name" value="Homocysteine S-methyltransferase"/>
    <property type="match status" value="1"/>
</dbReference>
<evidence type="ECO:0000313" key="9">
    <source>
        <dbReference type="Proteomes" id="UP000192223"/>
    </source>
</evidence>
<dbReference type="RefSeq" id="XP_025835820.1">
    <property type="nucleotide sequence ID" value="XM_025980035.1"/>
</dbReference>
<dbReference type="InterPro" id="IPR003726">
    <property type="entry name" value="HCY_dom"/>
</dbReference>
<dbReference type="GO" id="GO:0032259">
    <property type="term" value="P:methylation"/>
    <property type="evidence" value="ECO:0007669"/>
    <property type="project" value="UniProtKB-KW"/>
</dbReference>
<dbReference type="GO" id="GO:0033528">
    <property type="term" value="P:S-methylmethionine cycle"/>
    <property type="evidence" value="ECO:0007669"/>
    <property type="project" value="TreeGrafter"/>
</dbReference>
<evidence type="ECO:0000256" key="1">
    <source>
        <dbReference type="ARBA" id="ARBA00022603"/>
    </source>
</evidence>